<dbReference type="Proteomes" id="UP000051020">
    <property type="component" value="Unassembled WGS sequence"/>
</dbReference>
<comment type="caution">
    <text evidence="1">The sequence shown here is derived from an EMBL/GenBank/DDBJ whole genome shotgun (WGS) entry which is preliminary data.</text>
</comment>
<dbReference type="EMBL" id="AZCU01000031">
    <property type="protein sequence ID" value="KRK21326.1"/>
    <property type="molecule type" value="Genomic_DNA"/>
</dbReference>
<name>A0A837R755_LACPE</name>
<dbReference type="AlphaFoldDB" id="A0A837R755"/>
<sequence>MKTATRGVNMKKLIWALRLGIVLFGVALVWEQVQYNRQVASGQRISQQRQSRHREANHLKIVRPRQLSDFSATKVEAAQVWLHVKGSRVIDEDIPLHIRQIAAGQRIQPENPRSAVYNKPMIQVYSDDHQDMNNRVTYAHNADNTVMITPTESSPAKSQAVRVNTQASPKHRTTLLKVVQLII</sequence>
<evidence type="ECO:0000313" key="1">
    <source>
        <dbReference type="EMBL" id="KRK21326.1"/>
    </source>
</evidence>
<accession>A0A837R755</accession>
<reference evidence="1 2" key="1">
    <citation type="journal article" date="2015" name="Genome Announc.">
        <title>Expanding the biotechnology potential of lactobacilli through comparative genomics of 213 strains and associated genera.</title>
        <authorList>
            <person name="Sun Z."/>
            <person name="Harris H.M."/>
            <person name="McCann A."/>
            <person name="Guo C."/>
            <person name="Argimon S."/>
            <person name="Zhang W."/>
            <person name="Yang X."/>
            <person name="Jeffery I.B."/>
            <person name="Cooney J.C."/>
            <person name="Kagawa T.F."/>
            <person name="Liu W."/>
            <person name="Song Y."/>
            <person name="Salvetti E."/>
            <person name="Wrobel A."/>
            <person name="Rasinkangas P."/>
            <person name="Parkhill J."/>
            <person name="Rea M.C."/>
            <person name="O'Sullivan O."/>
            <person name="Ritari J."/>
            <person name="Douillard F.P."/>
            <person name="Paul Ross R."/>
            <person name="Yang R."/>
            <person name="Briner A.E."/>
            <person name="Felis G.E."/>
            <person name="de Vos W.M."/>
            <person name="Barrangou R."/>
            <person name="Klaenhammer T.R."/>
            <person name="Caufield P.W."/>
            <person name="Cui Y."/>
            <person name="Zhang H."/>
            <person name="O'Toole P.W."/>
        </authorList>
    </citation>
    <scope>NUCLEOTIDE SEQUENCE [LARGE SCALE GENOMIC DNA]</scope>
    <source>
        <strain evidence="1 2">DSM 20314</strain>
    </source>
</reference>
<organism evidence="1 2">
    <name type="scientific">Lactiplantibacillus pentosus DSM 20314</name>
    <dbReference type="NCBI Taxonomy" id="1423791"/>
    <lineage>
        <taxon>Bacteria</taxon>
        <taxon>Bacillati</taxon>
        <taxon>Bacillota</taxon>
        <taxon>Bacilli</taxon>
        <taxon>Lactobacillales</taxon>
        <taxon>Lactobacillaceae</taxon>
        <taxon>Lactiplantibacillus</taxon>
    </lineage>
</organism>
<gene>
    <name evidence="1" type="ORF">FD24_GL002293</name>
</gene>
<proteinExistence type="predicted"/>
<evidence type="ECO:0000313" key="2">
    <source>
        <dbReference type="Proteomes" id="UP000051020"/>
    </source>
</evidence>
<protein>
    <submittedName>
        <fullName evidence="1">Uncharacterized protein</fullName>
    </submittedName>
</protein>